<organism evidence="3 4">
    <name type="scientific">Cynara cardunculus var. scolymus</name>
    <name type="common">Globe artichoke</name>
    <name type="synonym">Cynara scolymus</name>
    <dbReference type="NCBI Taxonomy" id="59895"/>
    <lineage>
        <taxon>Eukaryota</taxon>
        <taxon>Viridiplantae</taxon>
        <taxon>Streptophyta</taxon>
        <taxon>Embryophyta</taxon>
        <taxon>Tracheophyta</taxon>
        <taxon>Spermatophyta</taxon>
        <taxon>Magnoliopsida</taxon>
        <taxon>eudicotyledons</taxon>
        <taxon>Gunneridae</taxon>
        <taxon>Pentapetalae</taxon>
        <taxon>asterids</taxon>
        <taxon>campanulids</taxon>
        <taxon>Asterales</taxon>
        <taxon>Asteraceae</taxon>
        <taxon>Carduoideae</taxon>
        <taxon>Cardueae</taxon>
        <taxon>Carduinae</taxon>
        <taxon>Cynara</taxon>
    </lineage>
</organism>
<feature type="domain" description="Helicase C-terminal" evidence="2">
    <location>
        <begin position="24"/>
        <end position="56"/>
    </location>
</feature>
<keyword evidence="3" id="KW-0067">ATP-binding</keyword>
<protein>
    <submittedName>
        <fullName evidence="3">Helicase, C-terminal</fullName>
    </submittedName>
</protein>
<dbReference type="STRING" id="59895.A0A124SAH1"/>
<dbReference type="InterPro" id="IPR049730">
    <property type="entry name" value="SNF2/RAD54-like_C"/>
</dbReference>
<comment type="caution">
    <text evidence="3">The sequence shown here is derived from an EMBL/GenBank/DDBJ whole genome shotgun (WGS) entry which is preliminary data.</text>
</comment>
<dbReference type="InterPro" id="IPR001650">
    <property type="entry name" value="Helicase_C-like"/>
</dbReference>
<dbReference type="CDD" id="cd18793">
    <property type="entry name" value="SF2_C_SNF"/>
    <property type="match status" value="1"/>
</dbReference>
<dbReference type="Gene3D" id="3.40.50.300">
    <property type="entry name" value="P-loop containing nucleotide triphosphate hydrolases"/>
    <property type="match status" value="1"/>
</dbReference>
<dbReference type="Proteomes" id="UP000243975">
    <property type="component" value="Unassembled WGS sequence"/>
</dbReference>
<evidence type="ECO:0000313" key="4">
    <source>
        <dbReference type="Proteomes" id="UP000243975"/>
    </source>
</evidence>
<keyword evidence="3" id="KW-0347">Helicase</keyword>
<reference evidence="3 4" key="1">
    <citation type="journal article" date="2016" name="Sci. Rep.">
        <title>The genome sequence of the outbreeding globe artichoke constructed de novo incorporating a phase-aware low-pass sequencing strategy of F1 progeny.</title>
        <authorList>
            <person name="Scaglione D."/>
            <person name="Reyes-Chin-Wo S."/>
            <person name="Acquadro A."/>
            <person name="Froenicke L."/>
            <person name="Portis E."/>
            <person name="Beitel C."/>
            <person name="Tirone M."/>
            <person name="Mauro R."/>
            <person name="Lo Monaco A."/>
            <person name="Mauromicale G."/>
            <person name="Faccioli P."/>
            <person name="Cattivelli L."/>
            <person name="Rieseberg L."/>
            <person name="Michelmore R."/>
            <person name="Lanteri S."/>
        </authorList>
    </citation>
    <scope>NUCLEOTIDE SEQUENCE [LARGE SCALE GENOMIC DNA]</scope>
    <source>
        <strain evidence="3">2C</strain>
    </source>
</reference>
<name>A0A124SAH1_CYNCS</name>
<sequence>MTKVLDILEEYLQWRRLVYRRIDGLNLQRADTVIIYDPDPNPKNEEQAVARAHRIGQTREVKVIYMEAVVDKVASHEKEDNFMNGGTIDSDDDLAGKDRYIGSTESLIRNNIQQYKIDMADEVINDGMFDQRTTHEESLLVARAKEKEFAGVTKAMKQCQKDDWFLDITLSGGIHTVYDSNSMYISSVSAVQLVKHYVRNLPTQIHQAHPRYHSKQN</sequence>
<keyword evidence="1" id="KW-0378">Hydrolase</keyword>
<dbReference type="GO" id="GO:0016787">
    <property type="term" value="F:hydrolase activity"/>
    <property type="evidence" value="ECO:0007669"/>
    <property type="project" value="UniProtKB-KW"/>
</dbReference>
<dbReference type="AlphaFoldDB" id="A0A124SAH1"/>
<evidence type="ECO:0000259" key="2">
    <source>
        <dbReference type="Pfam" id="PF00271"/>
    </source>
</evidence>
<dbReference type="InterPro" id="IPR027417">
    <property type="entry name" value="P-loop_NTPase"/>
</dbReference>
<dbReference type="Gramene" id="KVH87475">
    <property type="protein sequence ID" value="KVH87475"/>
    <property type="gene ID" value="Ccrd_025267"/>
</dbReference>
<evidence type="ECO:0000313" key="3">
    <source>
        <dbReference type="EMBL" id="KVH87475.1"/>
    </source>
</evidence>
<keyword evidence="3" id="KW-0547">Nucleotide-binding</keyword>
<dbReference type="PANTHER" id="PTHR10799">
    <property type="entry name" value="SNF2/RAD54 HELICASE FAMILY"/>
    <property type="match status" value="1"/>
</dbReference>
<dbReference type="SUPFAM" id="SSF52540">
    <property type="entry name" value="P-loop containing nucleoside triphosphate hydrolases"/>
    <property type="match status" value="1"/>
</dbReference>
<dbReference type="EMBL" id="LEKV01006160">
    <property type="protein sequence ID" value="KVH87475.1"/>
    <property type="molecule type" value="Genomic_DNA"/>
</dbReference>
<dbReference type="Pfam" id="PF00271">
    <property type="entry name" value="Helicase_C"/>
    <property type="match status" value="1"/>
</dbReference>
<evidence type="ECO:0000256" key="1">
    <source>
        <dbReference type="ARBA" id="ARBA00022801"/>
    </source>
</evidence>
<gene>
    <name evidence="3" type="ORF">Ccrd_025267</name>
</gene>
<dbReference type="GO" id="GO:0004386">
    <property type="term" value="F:helicase activity"/>
    <property type="evidence" value="ECO:0007669"/>
    <property type="project" value="UniProtKB-KW"/>
</dbReference>
<accession>A0A124SAH1</accession>
<keyword evidence="4" id="KW-1185">Reference proteome</keyword>
<proteinExistence type="predicted"/>